<protein>
    <submittedName>
        <fullName evidence="3">LPXTG-motif cell wall anchor domain-containing protein</fullName>
    </submittedName>
</protein>
<dbReference type="STRING" id="356829.BITS_0613"/>
<keyword evidence="4" id="KW-1185">Reference proteome</keyword>
<proteinExistence type="predicted"/>
<evidence type="ECO:0000256" key="1">
    <source>
        <dbReference type="SAM" id="Phobius"/>
    </source>
</evidence>
<evidence type="ECO:0000313" key="4">
    <source>
        <dbReference type="Proteomes" id="UP000029080"/>
    </source>
</evidence>
<sequence>MTDVRFFKRATRLGALIVIAMLTLAILPAQASAATLHAPTIGWYLQYRVNGEVLHIGVLAKDNDGNNYYCVEAGGPVSYVNGADERIPDSDAARRIAWLMQRYKHDQDPAKHAAIGILAHDHFDANPSVWAQHKAVIVQTHPQLPTMVDGLWHEAGQHAPSQGRVSSTFTQGLREGNIDVSVVNSSGNVIRGIEYSVTLQGPAQFENGESRISGVSQDHVIKHSWKATGDGTVNVAVDYNIMAMGRVLGPQDLAHPATAEQARGEALTMTVKQSFQPSLSTTVRDVVNDAEEEVVDTVTSGVQSAEDHWVPGLELQAYGWYFSLDRHQLGETVEPNSGEGAQSFLERLTRMGYRPVAYGRASFTAPGQRVEVTATTQQDGKQVYRAPESGGFGTWVWAFDRERLSEQAKQYVLKDVVSPLMEVSETNVNRNRVKVYSSVTEHSAVVGSELSDTITVSGFPDDHGSFLGDARFGFEADNAESQVSVWWSGDAAAPSNDAKYRPEIIEEPQEDEHHRLLGTWRYAAVNGVIRVGGGVPDLSGEPVHIVAETPGWYVFVWKFAGDDRVMPASSAYNDAWERTRVVGVESPRKPSIVTQVNRDKVFVGEPFKDTATITGSCDTGSYVTFSAYQPVEEGAIPGMNEKLLDEARVDVDCTSGRARVDSPEVQADSPGIVYWKATLWSSEGDVLADHELGVDGEQVVVDEKEQEEKEEPAPLAKTGVSLFLPLVLGLGALGTGLAANCLLRRRQSLKSR</sequence>
<name>A0A087EHY2_9BIFI</name>
<dbReference type="EMBL" id="JGZU01000004">
    <property type="protein sequence ID" value="KFJ07383.1"/>
    <property type="molecule type" value="Genomic_DNA"/>
</dbReference>
<comment type="caution">
    <text evidence="3">The sequence shown here is derived from an EMBL/GenBank/DDBJ whole genome shotgun (WGS) entry which is preliminary data.</text>
</comment>
<evidence type="ECO:0000256" key="2">
    <source>
        <dbReference type="SAM" id="SignalP"/>
    </source>
</evidence>
<dbReference type="eggNOG" id="COG5624">
    <property type="taxonomic scope" value="Bacteria"/>
</dbReference>
<reference evidence="3 4" key="1">
    <citation type="submission" date="2014-03" db="EMBL/GenBank/DDBJ databases">
        <title>Genomics of Bifidobacteria.</title>
        <authorList>
            <person name="Ventura M."/>
            <person name="Milani C."/>
            <person name="Lugli G.A."/>
        </authorList>
    </citation>
    <scope>NUCLEOTIDE SEQUENCE [LARGE SCALE GENOMIC DNA]</scope>
    <source>
        <strain evidence="3 4">JCM 13495</strain>
    </source>
</reference>
<gene>
    <name evidence="3" type="ORF">BITS_0613</name>
</gene>
<feature type="chain" id="PRO_5001820748" evidence="2">
    <location>
        <begin position="34"/>
        <end position="752"/>
    </location>
</feature>
<dbReference type="RefSeq" id="WP_152571242.1">
    <property type="nucleotide sequence ID" value="NZ_JGZU01000004.1"/>
</dbReference>
<dbReference type="AlphaFoldDB" id="A0A087EHY2"/>
<organism evidence="3 4">
    <name type="scientific">Bifidobacterium tsurumiense</name>
    <dbReference type="NCBI Taxonomy" id="356829"/>
    <lineage>
        <taxon>Bacteria</taxon>
        <taxon>Bacillati</taxon>
        <taxon>Actinomycetota</taxon>
        <taxon>Actinomycetes</taxon>
        <taxon>Bifidobacteriales</taxon>
        <taxon>Bifidobacteriaceae</taxon>
        <taxon>Bifidobacterium</taxon>
    </lineage>
</organism>
<evidence type="ECO:0000313" key="3">
    <source>
        <dbReference type="EMBL" id="KFJ07383.1"/>
    </source>
</evidence>
<dbReference type="Proteomes" id="UP000029080">
    <property type="component" value="Unassembled WGS sequence"/>
</dbReference>
<keyword evidence="1" id="KW-1133">Transmembrane helix</keyword>
<feature type="signal peptide" evidence="2">
    <location>
        <begin position="1"/>
        <end position="33"/>
    </location>
</feature>
<accession>A0A087EHY2</accession>
<feature type="transmembrane region" description="Helical" evidence="1">
    <location>
        <begin position="722"/>
        <end position="743"/>
    </location>
</feature>
<keyword evidence="2" id="KW-0732">Signal</keyword>
<keyword evidence="1" id="KW-0472">Membrane</keyword>
<keyword evidence="1" id="KW-0812">Transmembrane</keyword>
<dbReference type="OrthoDB" id="3242564at2"/>